<evidence type="ECO:0000313" key="5">
    <source>
        <dbReference type="EMBL" id="KAK2855078.1"/>
    </source>
</evidence>
<evidence type="ECO:0000256" key="4">
    <source>
        <dbReference type="SAM" id="SignalP"/>
    </source>
</evidence>
<accession>A0AA88SY60</accession>
<proteinExistence type="predicted"/>
<dbReference type="EMBL" id="JAVHJS010000006">
    <property type="protein sequence ID" value="KAK2855078.1"/>
    <property type="molecule type" value="Genomic_DNA"/>
</dbReference>
<keyword evidence="2" id="KW-0694">RNA-binding</keyword>
<reference evidence="5" key="1">
    <citation type="submission" date="2023-08" db="EMBL/GenBank/DDBJ databases">
        <title>Pelteobagrus vachellii genome.</title>
        <authorList>
            <person name="Liu H."/>
        </authorList>
    </citation>
    <scope>NUCLEOTIDE SEQUENCE</scope>
    <source>
        <strain evidence="5">PRFRI_2022a</strain>
        <tissue evidence="5">Muscle</tissue>
    </source>
</reference>
<evidence type="ECO:0000256" key="2">
    <source>
        <dbReference type="ARBA" id="ARBA00022884"/>
    </source>
</evidence>
<protein>
    <submittedName>
        <fullName evidence="5">Uncharacterized protein</fullName>
    </submittedName>
</protein>
<dbReference type="Proteomes" id="UP001187315">
    <property type="component" value="Unassembled WGS sequence"/>
</dbReference>
<evidence type="ECO:0000313" key="6">
    <source>
        <dbReference type="Proteomes" id="UP001187315"/>
    </source>
</evidence>
<keyword evidence="1" id="KW-0507">mRNA processing</keyword>
<dbReference type="GO" id="GO:0006397">
    <property type="term" value="P:mRNA processing"/>
    <property type="evidence" value="ECO:0007669"/>
    <property type="project" value="UniProtKB-KW"/>
</dbReference>
<keyword evidence="4" id="KW-0732">Signal</keyword>
<dbReference type="PANTHER" id="PTHR23139">
    <property type="entry name" value="RNA-BINDING PROTEIN"/>
    <property type="match status" value="1"/>
</dbReference>
<dbReference type="InterPro" id="IPR012677">
    <property type="entry name" value="Nucleotide-bd_a/b_plait_sf"/>
</dbReference>
<sequence length="147" mass="16351">MLTCVLGGLVLAPGNPVLAVQINQDKNIAFLEFRSVNETKQATAFNGIIFQGQSLKIRTPHDYQPLPDMTENTSVFVPVSVHLIIHSADRVLIQFLYVHRDLSVISRCQLFIGGLPNYLNDNQVKELLNSFSPLKAFNPVKDSTTTL</sequence>
<dbReference type="Gene3D" id="3.30.70.330">
    <property type="match status" value="2"/>
</dbReference>
<dbReference type="InterPro" id="IPR035979">
    <property type="entry name" value="RBD_domain_sf"/>
</dbReference>
<name>A0AA88SY60_TACVA</name>
<feature type="chain" id="PRO_5041706490" evidence="4">
    <location>
        <begin position="20"/>
        <end position="147"/>
    </location>
</feature>
<gene>
    <name evidence="5" type="ORF">Q7C36_006947</name>
</gene>
<organism evidence="5 6">
    <name type="scientific">Tachysurus vachellii</name>
    <name type="common">Darkbarbel catfish</name>
    <name type="synonym">Pelteobagrus vachellii</name>
    <dbReference type="NCBI Taxonomy" id="175792"/>
    <lineage>
        <taxon>Eukaryota</taxon>
        <taxon>Metazoa</taxon>
        <taxon>Chordata</taxon>
        <taxon>Craniata</taxon>
        <taxon>Vertebrata</taxon>
        <taxon>Euteleostomi</taxon>
        <taxon>Actinopterygii</taxon>
        <taxon>Neopterygii</taxon>
        <taxon>Teleostei</taxon>
        <taxon>Ostariophysi</taxon>
        <taxon>Siluriformes</taxon>
        <taxon>Bagridae</taxon>
        <taxon>Tachysurus</taxon>
    </lineage>
</organism>
<dbReference type="AlphaFoldDB" id="A0AA88SY60"/>
<evidence type="ECO:0000256" key="1">
    <source>
        <dbReference type="ARBA" id="ARBA00022664"/>
    </source>
</evidence>
<comment type="caution">
    <text evidence="5">The sequence shown here is derived from an EMBL/GenBank/DDBJ whole genome shotgun (WGS) entry which is preliminary data.</text>
</comment>
<evidence type="ECO:0000256" key="3">
    <source>
        <dbReference type="ARBA" id="ARBA00023187"/>
    </source>
</evidence>
<keyword evidence="3" id="KW-0508">mRNA splicing</keyword>
<dbReference type="SUPFAM" id="SSF54928">
    <property type="entry name" value="RNA-binding domain, RBD"/>
    <property type="match status" value="1"/>
</dbReference>
<keyword evidence="6" id="KW-1185">Reference proteome</keyword>
<feature type="signal peptide" evidence="4">
    <location>
        <begin position="1"/>
        <end position="19"/>
    </location>
</feature>
<dbReference type="GO" id="GO:0008380">
    <property type="term" value="P:RNA splicing"/>
    <property type="evidence" value="ECO:0007669"/>
    <property type="project" value="UniProtKB-KW"/>
</dbReference>
<dbReference type="GO" id="GO:0003723">
    <property type="term" value="F:RNA binding"/>
    <property type="evidence" value="ECO:0007669"/>
    <property type="project" value="UniProtKB-KW"/>
</dbReference>